<reference evidence="1 2" key="1">
    <citation type="submission" date="2020-09" db="EMBL/GenBank/DDBJ databases">
        <title>De no assembly of potato wild relative species, Solanum commersonii.</title>
        <authorList>
            <person name="Cho K."/>
        </authorList>
    </citation>
    <scope>NUCLEOTIDE SEQUENCE [LARGE SCALE GENOMIC DNA]</scope>
    <source>
        <strain evidence="1">LZ3.2</strain>
        <tissue evidence="1">Leaf</tissue>
    </source>
</reference>
<name>A0A9J5ZHP3_SOLCO</name>
<evidence type="ECO:0000313" key="1">
    <source>
        <dbReference type="EMBL" id="KAG5611036.1"/>
    </source>
</evidence>
<organism evidence="1 2">
    <name type="scientific">Solanum commersonii</name>
    <name type="common">Commerson's wild potato</name>
    <name type="synonym">Commerson's nightshade</name>
    <dbReference type="NCBI Taxonomy" id="4109"/>
    <lineage>
        <taxon>Eukaryota</taxon>
        <taxon>Viridiplantae</taxon>
        <taxon>Streptophyta</taxon>
        <taxon>Embryophyta</taxon>
        <taxon>Tracheophyta</taxon>
        <taxon>Spermatophyta</taxon>
        <taxon>Magnoliopsida</taxon>
        <taxon>eudicotyledons</taxon>
        <taxon>Gunneridae</taxon>
        <taxon>Pentapetalae</taxon>
        <taxon>asterids</taxon>
        <taxon>lamiids</taxon>
        <taxon>Solanales</taxon>
        <taxon>Solanaceae</taxon>
        <taxon>Solanoideae</taxon>
        <taxon>Solaneae</taxon>
        <taxon>Solanum</taxon>
    </lineage>
</organism>
<accession>A0A9J5ZHP3</accession>
<sequence>MVYEASRINTNTVVVDLNEETQASEQTIHAIEKNNQQFDDEATTQEESIENSTNLDINIEEETATIESESLEKHNNNENLFVQYKVNIDEATIDIRRVGNILGSKTEGKEDKRD</sequence>
<evidence type="ECO:0000313" key="2">
    <source>
        <dbReference type="Proteomes" id="UP000824120"/>
    </source>
</evidence>
<keyword evidence="2" id="KW-1185">Reference proteome</keyword>
<gene>
    <name evidence="1" type="ORF">H5410_022317</name>
</gene>
<dbReference type="EMBL" id="JACXVP010000004">
    <property type="protein sequence ID" value="KAG5611036.1"/>
    <property type="molecule type" value="Genomic_DNA"/>
</dbReference>
<dbReference type="Proteomes" id="UP000824120">
    <property type="component" value="Chromosome 4"/>
</dbReference>
<dbReference type="AlphaFoldDB" id="A0A9J5ZHP3"/>
<proteinExistence type="predicted"/>
<comment type="caution">
    <text evidence="1">The sequence shown here is derived from an EMBL/GenBank/DDBJ whole genome shotgun (WGS) entry which is preliminary data.</text>
</comment>
<protein>
    <submittedName>
        <fullName evidence="1">Uncharacterized protein</fullName>
    </submittedName>
</protein>